<dbReference type="PROSITE" id="PS00217">
    <property type="entry name" value="SUGAR_TRANSPORT_2"/>
    <property type="match status" value="1"/>
</dbReference>
<dbReference type="PANTHER" id="PTHR48022">
    <property type="entry name" value="PLASTIDIC GLUCOSE TRANSPORTER 4"/>
    <property type="match status" value="1"/>
</dbReference>
<feature type="transmembrane region" description="Helical" evidence="10">
    <location>
        <begin position="354"/>
        <end position="376"/>
    </location>
</feature>
<comment type="similarity">
    <text evidence="2 9">Belongs to the major facilitator superfamily. Sugar transporter (TC 2.A.1.1) family.</text>
</comment>
<dbReference type="NCBIfam" id="TIGR00879">
    <property type="entry name" value="SP"/>
    <property type="match status" value="1"/>
</dbReference>
<feature type="transmembrane region" description="Helical" evidence="10">
    <location>
        <begin position="325"/>
        <end position="347"/>
    </location>
</feature>
<evidence type="ECO:0000256" key="9">
    <source>
        <dbReference type="RuleBase" id="RU003346"/>
    </source>
</evidence>
<evidence type="ECO:0000313" key="13">
    <source>
        <dbReference type="Proteomes" id="UP000799444"/>
    </source>
</evidence>
<feature type="transmembrane region" description="Helical" evidence="10">
    <location>
        <begin position="159"/>
        <end position="181"/>
    </location>
</feature>
<accession>A0A9P4QKT0</accession>
<dbReference type="InterPro" id="IPR020846">
    <property type="entry name" value="MFS_dom"/>
</dbReference>
<evidence type="ECO:0000256" key="7">
    <source>
        <dbReference type="ARBA" id="ARBA00023136"/>
    </source>
</evidence>
<dbReference type="OrthoDB" id="508119at2759"/>
<evidence type="ECO:0000256" key="5">
    <source>
        <dbReference type="ARBA" id="ARBA00022911"/>
    </source>
</evidence>
<feature type="transmembrane region" description="Helical" evidence="10">
    <location>
        <begin position="20"/>
        <end position="40"/>
    </location>
</feature>
<comment type="caution">
    <text evidence="12">The sequence shown here is derived from an EMBL/GenBank/DDBJ whole genome shotgun (WGS) entry which is preliminary data.</text>
</comment>
<dbReference type="InterPro" id="IPR036259">
    <property type="entry name" value="MFS_trans_sf"/>
</dbReference>
<dbReference type="PRINTS" id="PR00171">
    <property type="entry name" value="SUGRTRNSPORT"/>
</dbReference>
<evidence type="ECO:0000256" key="1">
    <source>
        <dbReference type="ARBA" id="ARBA00004141"/>
    </source>
</evidence>
<evidence type="ECO:0000256" key="10">
    <source>
        <dbReference type="SAM" id="Phobius"/>
    </source>
</evidence>
<evidence type="ECO:0000256" key="6">
    <source>
        <dbReference type="ARBA" id="ARBA00022989"/>
    </source>
</evidence>
<keyword evidence="5" id="KW-0672">Quinate metabolism</keyword>
<evidence type="ECO:0000256" key="8">
    <source>
        <dbReference type="ARBA" id="ARBA00043213"/>
    </source>
</evidence>
<feature type="transmembrane region" description="Helical" evidence="10">
    <location>
        <begin position="101"/>
        <end position="120"/>
    </location>
</feature>
<dbReference type="SUPFAM" id="SSF103473">
    <property type="entry name" value="MFS general substrate transporter"/>
    <property type="match status" value="1"/>
</dbReference>
<dbReference type="EMBL" id="ML996254">
    <property type="protein sequence ID" value="KAF2729167.1"/>
    <property type="molecule type" value="Genomic_DNA"/>
</dbReference>
<protein>
    <recommendedName>
        <fullName evidence="8">Quinate transporter</fullName>
    </recommendedName>
</protein>
<evidence type="ECO:0000256" key="2">
    <source>
        <dbReference type="ARBA" id="ARBA00010992"/>
    </source>
</evidence>
<dbReference type="Pfam" id="PF00083">
    <property type="entry name" value="Sugar_tr"/>
    <property type="match status" value="1"/>
</dbReference>
<evidence type="ECO:0000259" key="11">
    <source>
        <dbReference type="PROSITE" id="PS50850"/>
    </source>
</evidence>
<keyword evidence="6 10" id="KW-1133">Transmembrane helix</keyword>
<feature type="transmembrane region" description="Helical" evidence="10">
    <location>
        <begin position="287"/>
        <end position="305"/>
    </location>
</feature>
<feature type="transmembrane region" description="Helical" evidence="10">
    <location>
        <begin position="126"/>
        <end position="147"/>
    </location>
</feature>
<gene>
    <name evidence="12" type="ORF">EJ04DRAFT_589561</name>
</gene>
<dbReference type="InterPro" id="IPR050360">
    <property type="entry name" value="MFS_Sugar_Transporters"/>
</dbReference>
<evidence type="ECO:0000256" key="3">
    <source>
        <dbReference type="ARBA" id="ARBA00022448"/>
    </source>
</evidence>
<proteinExistence type="inferred from homology"/>
<dbReference type="InterPro" id="IPR003663">
    <property type="entry name" value="Sugar/inositol_transpt"/>
</dbReference>
<dbReference type="GO" id="GO:0005351">
    <property type="term" value="F:carbohydrate:proton symporter activity"/>
    <property type="evidence" value="ECO:0007669"/>
    <property type="project" value="TreeGrafter"/>
</dbReference>
<comment type="subcellular location">
    <subcellularLocation>
        <location evidence="1">Membrane</location>
        <topology evidence="1">Multi-pass membrane protein</topology>
    </subcellularLocation>
</comment>
<dbReference type="FunFam" id="1.20.1250.20:FF:000026">
    <property type="entry name" value="MFS quinate transporter QutD"/>
    <property type="match status" value="1"/>
</dbReference>
<dbReference type="PROSITE" id="PS50850">
    <property type="entry name" value="MFS"/>
    <property type="match status" value="1"/>
</dbReference>
<keyword evidence="4 10" id="KW-0812">Transmembrane</keyword>
<feature type="transmembrane region" description="Helical" evidence="10">
    <location>
        <begin position="396"/>
        <end position="416"/>
    </location>
</feature>
<evidence type="ECO:0000313" key="12">
    <source>
        <dbReference type="EMBL" id="KAF2729167.1"/>
    </source>
</evidence>
<dbReference type="Gene3D" id="1.20.1250.20">
    <property type="entry name" value="MFS general substrate transporter like domains"/>
    <property type="match status" value="1"/>
</dbReference>
<keyword evidence="7 10" id="KW-0472">Membrane</keyword>
<dbReference type="InterPro" id="IPR005828">
    <property type="entry name" value="MFS_sugar_transport-like"/>
</dbReference>
<dbReference type="PANTHER" id="PTHR48022:SF34">
    <property type="entry name" value="MAJOR FACILITATOR SUPERFAMILY (MFS) PROFILE DOMAIN-CONTAINING PROTEIN-RELATED"/>
    <property type="match status" value="1"/>
</dbReference>
<dbReference type="Proteomes" id="UP000799444">
    <property type="component" value="Unassembled WGS sequence"/>
</dbReference>
<feature type="domain" description="Major facilitator superfamily (MFS) profile" evidence="11">
    <location>
        <begin position="27"/>
        <end position="482"/>
    </location>
</feature>
<dbReference type="AlphaFoldDB" id="A0A9P4QKT0"/>
<feature type="transmembrane region" description="Helical" evidence="10">
    <location>
        <begin position="193"/>
        <end position="215"/>
    </location>
</feature>
<dbReference type="InterPro" id="IPR005829">
    <property type="entry name" value="Sugar_transporter_CS"/>
</dbReference>
<organism evidence="12 13">
    <name type="scientific">Polyplosphaeria fusca</name>
    <dbReference type="NCBI Taxonomy" id="682080"/>
    <lineage>
        <taxon>Eukaryota</taxon>
        <taxon>Fungi</taxon>
        <taxon>Dikarya</taxon>
        <taxon>Ascomycota</taxon>
        <taxon>Pezizomycotina</taxon>
        <taxon>Dothideomycetes</taxon>
        <taxon>Pleosporomycetidae</taxon>
        <taxon>Pleosporales</taxon>
        <taxon>Tetraplosphaeriaceae</taxon>
        <taxon>Polyplosphaeria</taxon>
    </lineage>
</organism>
<evidence type="ECO:0000256" key="4">
    <source>
        <dbReference type="ARBA" id="ARBA00022692"/>
    </source>
</evidence>
<name>A0A9P4QKT0_9PLEO</name>
<feature type="transmembrane region" description="Helical" evidence="10">
    <location>
        <begin position="454"/>
        <end position="478"/>
    </location>
</feature>
<dbReference type="GO" id="GO:0016020">
    <property type="term" value="C:membrane"/>
    <property type="evidence" value="ECO:0007669"/>
    <property type="project" value="UniProtKB-SubCell"/>
</dbReference>
<keyword evidence="13" id="KW-1185">Reference proteome</keyword>
<reference evidence="12" key="1">
    <citation type="journal article" date="2020" name="Stud. Mycol.">
        <title>101 Dothideomycetes genomes: a test case for predicting lifestyles and emergence of pathogens.</title>
        <authorList>
            <person name="Haridas S."/>
            <person name="Albert R."/>
            <person name="Binder M."/>
            <person name="Bloem J."/>
            <person name="Labutti K."/>
            <person name="Salamov A."/>
            <person name="Andreopoulos B."/>
            <person name="Baker S."/>
            <person name="Barry K."/>
            <person name="Bills G."/>
            <person name="Bluhm B."/>
            <person name="Cannon C."/>
            <person name="Castanera R."/>
            <person name="Culley D."/>
            <person name="Daum C."/>
            <person name="Ezra D."/>
            <person name="Gonzalez J."/>
            <person name="Henrissat B."/>
            <person name="Kuo A."/>
            <person name="Liang C."/>
            <person name="Lipzen A."/>
            <person name="Lutzoni F."/>
            <person name="Magnuson J."/>
            <person name="Mondo S."/>
            <person name="Nolan M."/>
            <person name="Ohm R."/>
            <person name="Pangilinan J."/>
            <person name="Park H.-J."/>
            <person name="Ramirez L."/>
            <person name="Alfaro M."/>
            <person name="Sun H."/>
            <person name="Tritt A."/>
            <person name="Yoshinaga Y."/>
            <person name="Zwiers L.-H."/>
            <person name="Turgeon B."/>
            <person name="Goodwin S."/>
            <person name="Spatafora J."/>
            <person name="Crous P."/>
            <person name="Grigoriev I."/>
        </authorList>
    </citation>
    <scope>NUCLEOTIDE SEQUENCE</scope>
    <source>
        <strain evidence="12">CBS 125425</strain>
    </source>
</reference>
<feature type="transmembrane region" description="Helical" evidence="10">
    <location>
        <begin position="428"/>
        <end position="448"/>
    </location>
</feature>
<keyword evidence="3 9" id="KW-0813">Transport</keyword>
<feature type="transmembrane region" description="Helical" evidence="10">
    <location>
        <begin position="75"/>
        <end position="94"/>
    </location>
</feature>
<sequence length="535" mass="58629">MKNPFRLKRDPNSNIPNEIYGVRPYILAFSAAWASAMYGYDSAFIGGTMALPSFKSAYGLDDVTKSQLTNLSSNIVSTFQSGAFFGAIIGFFTAERWGRKAVIMGSGCVFTVGAGIMLHGTLGMLYGGRALTGLAIGASSTMIPIYIAECSPALIRGRLVGIFEIMLQIALVFGFFINYGVEKNISPTSDRQWHIPVAAQFIPAGLLLISMPFIIESPRWLVSKNRLSQATKALCWVRNLPADHEYIRTEMEEIQASITHELEATGGRRSFTQIFKEIRAPGIRNRVVISVLLMLLQNLTGINAINYYSPTILRSIGYTDTSVGLLATGIYGLVKMLTTVVFMVWFVDRSGRRPALLIGAAGAMVAMFYLAGYSSISGSFDGNTPPRDSGSQAALAMIYIYAIFYGFSWNGIPWIFASEVLPNRVRTLGMMCAVCMQWLAQFLVVYSLPHMIAGITYGTFIFFGSCTVVAFFFAFFFVPETKGVALEDMDIMFGNGAPIWARAARKRYDEAHEAGINTITIQEVAKGGILASEKV</sequence>
<dbReference type="PROSITE" id="PS00216">
    <property type="entry name" value="SUGAR_TRANSPORT_1"/>
    <property type="match status" value="1"/>
</dbReference>